<evidence type="ECO:0000313" key="2">
    <source>
        <dbReference type="EnsemblMetazoa" id="CJA33684.1"/>
    </source>
</evidence>
<accession>A0A8R1ID38</accession>
<feature type="region of interest" description="Disordered" evidence="1">
    <location>
        <begin position="1"/>
        <end position="28"/>
    </location>
</feature>
<keyword evidence="3" id="KW-1185">Reference proteome</keyword>
<dbReference type="AlphaFoldDB" id="A0A8R1ID38"/>
<reference evidence="3" key="1">
    <citation type="submission" date="2010-08" db="EMBL/GenBank/DDBJ databases">
        <authorList>
            <consortium name="Caenorhabditis japonica Sequencing Consortium"/>
            <person name="Wilson R.K."/>
        </authorList>
    </citation>
    <scope>NUCLEOTIDE SEQUENCE [LARGE SCALE GENOMIC DNA]</scope>
    <source>
        <strain evidence="3">DF5081</strain>
    </source>
</reference>
<dbReference type="EnsemblMetazoa" id="CJA33684.1">
    <property type="protein sequence ID" value="CJA33684.1"/>
    <property type="gene ID" value="WBGene00209531"/>
</dbReference>
<evidence type="ECO:0000313" key="3">
    <source>
        <dbReference type="Proteomes" id="UP000005237"/>
    </source>
</evidence>
<organism evidence="2 3">
    <name type="scientific">Caenorhabditis japonica</name>
    <dbReference type="NCBI Taxonomy" id="281687"/>
    <lineage>
        <taxon>Eukaryota</taxon>
        <taxon>Metazoa</taxon>
        <taxon>Ecdysozoa</taxon>
        <taxon>Nematoda</taxon>
        <taxon>Chromadorea</taxon>
        <taxon>Rhabditida</taxon>
        <taxon>Rhabditina</taxon>
        <taxon>Rhabditomorpha</taxon>
        <taxon>Rhabditoidea</taxon>
        <taxon>Rhabditidae</taxon>
        <taxon>Peloderinae</taxon>
        <taxon>Caenorhabditis</taxon>
    </lineage>
</organism>
<name>A0A8R1ID38_CAEJA</name>
<sequence length="110" mass="12836">MFEEIDETEADRSKQLAPEENEEEEKDRRERLAYGMHVGSVSGFFGIMCTRTRFANDTPMFRNFSTVPQYSLRDLSDKLRNVGASFANLVREHIINVEKNDTLFKFMSVF</sequence>
<protein>
    <submittedName>
        <fullName evidence="2">Uncharacterized protein</fullName>
    </submittedName>
</protein>
<dbReference type="Proteomes" id="UP000005237">
    <property type="component" value="Unassembled WGS sequence"/>
</dbReference>
<evidence type="ECO:0000256" key="1">
    <source>
        <dbReference type="SAM" id="MobiDB-lite"/>
    </source>
</evidence>
<reference evidence="2" key="2">
    <citation type="submission" date="2022-06" db="UniProtKB">
        <authorList>
            <consortium name="EnsemblMetazoa"/>
        </authorList>
    </citation>
    <scope>IDENTIFICATION</scope>
    <source>
        <strain evidence="2">DF5081</strain>
    </source>
</reference>
<proteinExistence type="predicted"/>